<reference evidence="2" key="1">
    <citation type="submission" date="2018-05" db="EMBL/GenBank/DDBJ databases">
        <authorList>
            <person name="Lanie J.A."/>
            <person name="Ng W.-L."/>
            <person name="Kazmierczak K.M."/>
            <person name="Andrzejewski T.M."/>
            <person name="Davidsen T.M."/>
            <person name="Wayne K.J."/>
            <person name="Tettelin H."/>
            <person name="Glass J.I."/>
            <person name="Rusch D."/>
            <person name="Podicherti R."/>
            <person name="Tsui H.-C.T."/>
            <person name="Winkler M.E."/>
        </authorList>
    </citation>
    <scope>NUCLEOTIDE SEQUENCE</scope>
</reference>
<accession>A0A382L2T5</accession>
<evidence type="ECO:0000313" key="2">
    <source>
        <dbReference type="EMBL" id="SVC31056.1"/>
    </source>
</evidence>
<proteinExistence type="predicted"/>
<organism evidence="2">
    <name type="scientific">marine metagenome</name>
    <dbReference type="NCBI Taxonomy" id="408172"/>
    <lineage>
        <taxon>unclassified sequences</taxon>
        <taxon>metagenomes</taxon>
        <taxon>ecological metagenomes</taxon>
    </lineage>
</organism>
<evidence type="ECO:0000256" key="1">
    <source>
        <dbReference type="SAM" id="MobiDB-lite"/>
    </source>
</evidence>
<protein>
    <submittedName>
        <fullName evidence="2">Uncharacterized protein</fullName>
    </submittedName>
</protein>
<gene>
    <name evidence="2" type="ORF">METZ01_LOCUS283910</name>
</gene>
<name>A0A382L2T5_9ZZZZ</name>
<feature type="region of interest" description="Disordered" evidence="1">
    <location>
        <begin position="1"/>
        <end position="41"/>
    </location>
</feature>
<dbReference type="AlphaFoldDB" id="A0A382L2T5"/>
<sequence>MGHPTKEHNIQGISAREINNTDVKNNGKAKTPTTKRRNSPVEQCVRKGAVLNLELPVQVDPILDKNIHTAFTEQGCAIEIPTLNNEKAPPTSADNANTKQNTINEKCRKRASGVGFKTDLCVYAFRAHCFQLYARRMVPKPI</sequence>
<dbReference type="EMBL" id="UINC01084420">
    <property type="protein sequence ID" value="SVC31056.1"/>
    <property type="molecule type" value="Genomic_DNA"/>
</dbReference>